<sequence length="451" mass="49604">MEKNKIYRAEIIGYSGDGSSIARIHDMVVFVPGGAVGDQCDIRIVKVAKNYAFGRIENIIVSSKNRIEPECPHASKCGGCCYWHLTYLEELRAKKRKVQDAMQRIGGVKLEPEDVCGSDRIYHYRNKAQYPVGRNDAGVITGFYRARSHDIIPMEACLIQTEAADMLARCVRQWMTDNHIAPYNETTHNGLIRHIYVRTGFATGQVLLCIVTKSPKLPAIDALVSAARTAVPGLVGIVLNINKKTGNAILGDSYVTIWGSDTLEDVLCGNHFRLSPASFYQVNRAQAERLYETALAYAELDNTQTALDLYCGAGTITLALAREAKSVIGAEIVPQAVKNAKENAKLNNITNVKFICADSGQAASMLAHEGTHPDVIVVDPPRKGLDAATIDAVGQMQPKRLVYVSCDPATLARDVKLLGEKGYKIKKYKVFDLFPRTAHVETVCLMSRTEE</sequence>
<keyword evidence="3 4" id="KW-0949">S-adenosyl-L-methionine</keyword>
<dbReference type="Pfam" id="PF05958">
    <property type="entry name" value="tRNA_U5-meth_tr"/>
    <property type="match status" value="1"/>
</dbReference>
<feature type="active site" evidence="5">
    <location>
        <position position="406"/>
    </location>
</feature>
<dbReference type="FunFam" id="3.40.50.150:FF:000009">
    <property type="entry name" value="23S rRNA (Uracil(1939)-C(5))-methyltransferase RlmD"/>
    <property type="match status" value="1"/>
</dbReference>
<evidence type="ECO:0000259" key="6">
    <source>
        <dbReference type="PROSITE" id="PS50926"/>
    </source>
</evidence>
<reference evidence="7 8" key="1">
    <citation type="submission" date="2017-05" db="EMBL/GenBank/DDBJ databases">
        <title>Butyricicoccus porcorum sp. nov. a butyrate-producing bacterium from the swine intestinal tract.</title>
        <authorList>
            <person name="Trachsel J."/>
            <person name="Humphrey S."/>
            <person name="Allen H.K."/>
        </authorList>
    </citation>
    <scope>NUCLEOTIDE SEQUENCE [LARGE SCALE GENOMIC DNA]</scope>
    <source>
        <strain evidence="7">BB10</strain>
    </source>
</reference>
<gene>
    <name evidence="7" type="ORF">CBW42_12240</name>
</gene>
<feature type="domain" description="TRAM" evidence="6">
    <location>
        <begin position="1"/>
        <end position="58"/>
    </location>
</feature>
<evidence type="ECO:0000256" key="4">
    <source>
        <dbReference type="PROSITE-ProRule" id="PRU01024"/>
    </source>
</evidence>
<dbReference type="GO" id="GO:0070041">
    <property type="term" value="F:rRNA (uridine-C5-)-methyltransferase activity"/>
    <property type="evidence" value="ECO:0007669"/>
    <property type="project" value="TreeGrafter"/>
</dbReference>
<dbReference type="Gene3D" id="2.40.50.140">
    <property type="entry name" value="Nucleic acid-binding proteins"/>
    <property type="match status" value="1"/>
</dbReference>
<comment type="similarity">
    <text evidence="4">Belongs to the class I-like SAM-binding methyltransferase superfamily. RNA M5U methyltransferase family.</text>
</comment>
<dbReference type="InterPro" id="IPR030390">
    <property type="entry name" value="MeTrfase_TrmA_AS"/>
</dbReference>
<proteinExistence type="inferred from homology"/>
<dbReference type="EMBL" id="NHOC01000013">
    <property type="protein sequence ID" value="OUM19601.1"/>
    <property type="molecule type" value="Genomic_DNA"/>
</dbReference>
<dbReference type="SUPFAM" id="SSF50249">
    <property type="entry name" value="Nucleic acid-binding proteins"/>
    <property type="match status" value="1"/>
</dbReference>
<keyword evidence="8" id="KW-1185">Reference proteome</keyword>
<dbReference type="PROSITE" id="PS51687">
    <property type="entry name" value="SAM_MT_RNA_M5U"/>
    <property type="match status" value="1"/>
</dbReference>
<evidence type="ECO:0000256" key="2">
    <source>
        <dbReference type="ARBA" id="ARBA00022679"/>
    </source>
</evidence>
<feature type="binding site" evidence="4">
    <location>
        <position position="379"/>
    </location>
    <ligand>
        <name>S-adenosyl-L-methionine</name>
        <dbReference type="ChEBI" id="CHEBI:59789"/>
    </ligand>
</feature>
<evidence type="ECO:0000313" key="7">
    <source>
        <dbReference type="EMBL" id="OUM19601.1"/>
    </source>
</evidence>
<protein>
    <submittedName>
        <fullName evidence="7">23S rRNA (Uracil(1939)-C(5))-methyltransferase RlmD</fullName>
    </submittedName>
</protein>
<name>A0A252F1P3_9FIRM</name>
<dbReference type="NCBIfam" id="TIGR00479">
    <property type="entry name" value="rumA"/>
    <property type="match status" value="1"/>
</dbReference>
<dbReference type="Proteomes" id="UP000194903">
    <property type="component" value="Unassembled WGS sequence"/>
</dbReference>
<dbReference type="GO" id="GO:0070475">
    <property type="term" value="P:rRNA base methylation"/>
    <property type="evidence" value="ECO:0007669"/>
    <property type="project" value="TreeGrafter"/>
</dbReference>
<dbReference type="Gene3D" id="3.40.50.150">
    <property type="entry name" value="Vaccinia Virus protein VP39"/>
    <property type="match status" value="1"/>
</dbReference>
<dbReference type="InterPro" id="IPR012340">
    <property type="entry name" value="NA-bd_OB-fold"/>
</dbReference>
<dbReference type="FunFam" id="2.40.50.1070:FF:000003">
    <property type="entry name" value="23S rRNA (Uracil-5-)-methyltransferase RumA"/>
    <property type="match status" value="1"/>
</dbReference>
<comment type="caution">
    <text evidence="7">The sequence shown here is derived from an EMBL/GenBank/DDBJ whole genome shotgun (WGS) entry which is preliminary data.</text>
</comment>
<feature type="binding site" evidence="4">
    <location>
        <position position="331"/>
    </location>
    <ligand>
        <name>S-adenosyl-L-methionine</name>
        <dbReference type="ChEBI" id="CHEBI:59789"/>
    </ligand>
</feature>
<evidence type="ECO:0000256" key="3">
    <source>
        <dbReference type="ARBA" id="ARBA00022691"/>
    </source>
</evidence>
<dbReference type="InterPro" id="IPR010280">
    <property type="entry name" value="U5_MeTrfase_fam"/>
</dbReference>
<evidence type="ECO:0000256" key="1">
    <source>
        <dbReference type="ARBA" id="ARBA00022603"/>
    </source>
</evidence>
<dbReference type="RefSeq" id="WP_087021993.1">
    <property type="nucleotide sequence ID" value="NZ_NHOC01000013.1"/>
</dbReference>
<dbReference type="PROSITE" id="PS01230">
    <property type="entry name" value="TRMA_1"/>
    <property type="match status" value="1"/>
</dbReference>
<feature type="active site" description="Nucleophile" evidence="4">
    <location>
        <position position="406"/>
    </location>
</feature>
<keyword evidence="2 4" id="KW-0808">Transferase</keyword>
<dbReference type="Pfam" id="PF01938">
    <property type="entry name" value="TRAM"/>
    <property type="match status" value="1"/>
</dbReference>
<accession>A0A252F1P3</accession>
<dbReference type="InterPro" id="IPR002792">
    <property type="entry name" value="TRAM_dom"/>
</dbReference>
<dbReference type="InterPro" id="IPR029063">
    <property type="entry name" value="SAM-dependent_MTases_sf"/>
</dbReference>
<evidence type="ECO:0000313" key="8">
    <source>
        <dbReference type="Proteomes" id="UP000194903"/>
    </source>
</evidence>
<dbReference type="PANTHER" id="PTHR11061">
    <property type="entry name" value="RNA M5U METHYLTRANSFERASE"/>
    <property type="match status" value="1"/>
</dbReference>
<dbReference type="Gene3D" id="2.40.50.1070">
    <property type="match status" value="1"/>
</dbReference>
<dbReference type="PANTHER" id="PTHR11061:SF30">
    <property type="entry name" value="TRNA (URACIL(54)-C(5))-METHYLTRANSFERASE"/>
    <property type="match status" value="1"/>
</dbReference>
<feature type="binding site" evidence="4">
    <location>
        <position position="310"/>
    </location>
    <ligand>
        <name>S-adenosyl-L-methionine</name>
        <dbReference type="ChEBI" id="CHEBI:59789"/>
    </ligand>
</feature>
<dbReference type="SUPFAM" id="SSF53335">
    <property type="entry name" value="S-adenosyl-L-methionine-dependent methyltransferases"/>
    <property type="match status" value="1"/>
</dbReference>
<keyword evidence="1 4" id="KW-0489">Methyltransferase</keyword>
<feature type="binding site" evidence="4">
    <location>
        <position position="281"/>
    </location>
    <ligand>
        <name>S-adenosyl-L-methionine</name>
        <dbReference type="ChEBI" id="CHEBI:59789"/>
    </ligand>
</feature>
<dbReference type="OrthoDB" id="9804590at2"/>
<evidence type="ECO:0000256" key="5">
    <source>
        <dbReference type="PROSITE-ProRule" id="PRU10015"/>
    </source>
</evidence>
<dbReference type="CDD" id="cd02440">
    <property type="entry name" value="AdoMet_MTases"/>
    <property type="match status" value="1"/>
</dbReference>
<dbReference type="AlphaFoldDB" id="A0A252F1P3"/>
<dbReference type="PROSITE" id="PS50926">
    <property type="entry name" value="TRAM"/>
    <property type="match status" value="1"/>
</dbReference>
<organism evidence="7 8">
    <name type="scientific">Butyricicoccus porcorum</name>
    <dbReference type="NCBI Taxonomy" id="1945634"/>
    <lineage>
        <taxon>Bacteria</taxon>
        <taxon>Bacillati</taxon>
        <taxon>Bacillota</taxon>
        <taxon>Clostridia</taxon>
        <taxon>Eubacteriales</taxon>
        <taxon>Butyricicoccaceae</taxon>
        <taxon>Butyricicoccus</taxon>
    </lineage>
</organism>